<proteinExistence type="predicted"/>
<name>A0A8S9I3E5_BRACR</name>
<protein>
    <submittedName>
        <fullName evidence="1">Uncharacterized protein</fullName>
    </submittedName>
</protein>
<sequence>MKLMVGGAFGAEKQGRLVSDPVQIRVGTLLEDGGCASWSTVADALGFLSGPFSMSSVDLLFLSGGLWRRRVGSSVVGLNLFLLAVPVAARGGGGDA</sequence>
<reference evidence="1" key="1">
    <citation type="submission" date="2019-12" db="EMBL/GenBank/DDBJ databases">
        <title>Genome sequencing and annotation of Brassica cretica.</title>
        <authorList>
            <person name="Studholme D.J."/>
            <person name="Sarris P.F."/>
        </authorList>
    </citation>
    <scope>NUCLEOTIDE SEQUENCE</scope>
    <source>
        <strain evidence="1">PFS-102/07</strain>
        <tissue evidence="1">Leaf</tissue>
    </source>
</reference>
<organism evidence="1">
    <name type="scientific">Brassica cretica</name>
    <name type="common">Mustard</name>
    <dbReference type="NCBI Taxonomy" id="69181"/>
    <lineage>
        <taxon>Eukaryota</taxon>
        <taxon>Viridiplantae</taxon>
        <taxon>Streptophyta</taxon>
        <taxon>Embryophyta</taxon>
        <taxon>Tracheophyta</taxon>
        <taxon>Spermatophyta</taxon>
        <taxon>Magnoliopsida</taxon>
        <taxon>eudicotyledons</taxon>
        <taxon>Gunneridae</taxon>
        <taxon>Pentapetalae</taxon>
        <taxon>rosids</taxon>
        <taxon>malvids</taxon>
        <taxon>Brassicales</taxon>
        <taxon>Brassicaceae</taxon>
        <taxon>Brassiceae</taxon>
        <taxon>Brassica</taxon>
    </lineage>
</organism>
<dbReference type="AlphaFoldDB" id="A0A8S9I3E5"/>
<comment type="caution">
    <text evidence="1">The sequence shown here is derived from an EMBL/GenBank/DDBJ whole genome shotgun (WGS) entry which is preliminary data.</text>
</comment>
<accession>A0A8S9I3E5</accession>
<dbReference type="EMBL" id="QGKY02001250">
    <property type="protein sequence ID" value="KAF2564108.1"/>
    <property type="molecule type" value="Genomic_DNA"/>
</dbReference>
<gene>
    <name evidence="1" type="ORF">F2Q70_00014665</name>
</gene>
<evidence type="ECO:0000313" key="1">
    <source>
        <dbReference type="EMBL" id="KAF2564108.1"/>
    </source>
</evidence>